<dbReference type="PANTHER" id="PTHR10380">
    <property type="entry name" value="CUTICLE PROTEIN"/>
    <property type="match status" value="1"/>
</dbReference>
<dbReference type="InterPro" id="IPR050468">
    <property type="entry name" value="Cuticle_Struct_Prot"/>
</dbReference>
<evidence type="ECO:0000313" key="5">
    <source>
        <dbReference type="EMBL" id="CAB3221317.1"/>
    </source>
</evidence>
<dbReference type="PRINTS" id="PR00947">
    <property type="entry name" value="CUTICLE"/>
</dbReference>
<dbReference type="InterPro" id="IPR000618">
    <property type="entry name" value="Insect_cuticle"/>
</dbReference>
<keyword evidence="2 4" id="KW-0732">Signal</keyword>
<keyword evidence="1 3" id="KW-0193">Cuticle</keyword>
<dbReference type="EMBL" id="CADEBC010000063">
    <property type="protein sequence ID" value="CAB3221317.1"/>
    <property type="molecule type" value="Genomic_DNA"/>
</dbReference>
<feature type="signal peptide" evidence="4">
    <location>
        <begin position="1"/>
        <end position="19"/>
    </location>
</feature>
<name>A0A8S0YQ44_ARCPL</name>
<feature type="chain" id="PRO_5035868595" evidence="4">
    <location>
        <begin position="20"/>
        <end position="124"/>
    </location>
</feature>
<dbReference type="OrthoDB" id="6436213at2759"/>
<reference evidence="5 6" key="1">
    <citation type="submission" date="2020-04" db="EMBL/GenBank/DDBJ databases">
        <authorList>
            <person name="Wallbank WR R."/>
            <person name="Pardo Diaz C."/>
            <person name="Kozak K."/>
            <person name="Martin S."/>
            <person name="Jiggins C."/>
            <person name="Moest M."/>
            <person name="Warren A I."/>
            <person name="Byers J.R.P. K."/>
            <person name="Montejo-Kovacevich G."/>
            <person name="Yen C E."/>
        </authorList>
    </citation>
    <scope>NUCLEOTIDE SEQUENCE [LARGE SCALE GENOMIC DNA]</scope>
</reference>
<dbReference type="GO" id="GO:0062129">
    <property type="term" value="C:chitin-based extracellular matrix"/>
    <property type="evidence" value="ECO:0007669"/>
    <property type="project" value="TreeGrafter"/>
</dbReference>
<dbReference type="Proteomes" id="UP000494106">
    <property type="component" value="Unassembled WGS sequence"/>
</dbReference>
<dbReference type="Pfam" id="PF00379">
    <property type="entry name" value="Chitin_bind_4"/>
    <property type="match status" value="1"/>
</dbReference>
<evidence type="ECO:0000313" key="6">
    <source>
        <dbReference type="Proteomes" id="UP000494106"/>
    </source>
</evidence>
<organism evidence="5 6">
    <name type="scientific">Arctia plantaginis</name>
    <name type="common">Wood tiger moth</name>
    <name type="synonym">Phalaena plantaginis</name>
    <dbReference type="NCBI Taxonomy" id="874455"/>
    <lineage>
        <taxon>Eukaryota</taxon>
        <taxon>Metazoa</taxon>
        <taxon>Ecdysozoa</taxon>
        <taxon>Arthropoda</taxon>
        <taxon>Hexapoda</taxon>
        <taxon>Insecta</taxon>
        <taxon>Pterygota</taxon>
        <taxon>Neoptera</taxon>
        <taxon>Endopterygota</taxon>
        <taxon>Lepidoptera</taxon>
        <taxon>Glossata</taxon>
        <taxon>Ditrysia</taxon>
        <taxon>Noctuoidea</taxon>
        <taxon>Erebidae</taxon>
        <taxon>Arctiinae</taxon>
        <taxon>Arctia</taxon>
    </lineage>
</organism>
<evidence type="ECO:0000256" key="1">
    <source>
        <dbReference type="ARBA" id="ARBA00022460"/>
    </source>
</evidence>
<accession>A0A8S0YQ44</accession>
<evidence type="ECO:0000256" key="4">
    <source>
        <dbReference type="SAM" id="SignalP"/>
    </source>
</evidence>
<sequence>MKSYDMFFVLCALFSLATAAVLPEDVQAKIIKYENSNDGAGNYRFNYETSNGIFRDEIGYLVNVGKEDQHMVVKGSYSYTDVNGQRVYVKYTGDENGFQVNPPEFISQVSYSLPANVVATLLGK</sequence>
<keyword evidence="6" id="KW-1185">Reference proteome</keyword>
<proteinExistence type="predicted"/>
<comment type="caution">
    <text evidence="5">The sequence shown here is derived from an EMBL/GenBank/DDBJ whole genome shotgun (WGS) entry which is preliminary data.</text>
</comment>
<dbReference type="PROSITE" id="PS51155">
    <property type="entry name" value="CHIT_BIND_RR_2"/>
    <property type="match status" value="1"/>
</dbReference>
<dbReference type="PANTHER" id="PTHR10380:SF173">
    <property type="entry name" value="CUTICULAR PROTEIN 47EF, ISOFORM C-RELATED"/>
    <property type="match status" value="1"/>
</dbReference>
<dbReference type="GO" id="GO:0008010">
    <property type="term" value="F:structural constituent of chitin-based larval cuticle"/>
    <property type="evidence" value="ECO:0007669"/>
    <property type="project" value="TreeGrafter"/>
</dbReference>
<evidence type="ECO:0000256" key="2">
    <source>
        <dbReference type="ARBA" id="ARBA00022729"/>
    </source>
</evidence>
<evidence type="ECO:0000256" key="3">
    <source>
        <dbReference type="PROSITE-ProRule" id="PRU00497"/>
    </source>
</evidence>
<protein>
    <submittedName>
        <fullName evidence="5">Uncharacterized protein</fullName>
    </submittedName>
</protein>
<dbReference type="AlphaFoldDB" id="A0A8S0YQ44"/>
<gene>
    <name evidence="5" type="ORF">APLA_LOCUS538</name>
</gene>